<protein>
    <submittedName>
        <fullName evidence="1">DUF2867 domain-containing protein</fullName>
    </submittedName>
</protein>
<evidence type="ECO:0000313" key="2">
    <source>
        <dbReference type="Proteomes" id="UP000474565"/>
    </source>
</evidence>
<reference evidence="1 2" key="1">
    <citation type="submission" date="2019-12" db="EMBL/GenBank/DDBJ databases">
        <title>Novel species isolated from a subtropical stream in China.</title>
        <authorList>
            <person name="Lu H."/>
        </authorList>
    </citation>
    <scope>NUCLEOTIDE SEQUENCE [LARGE SCALE GENOMIC DNA]</scope>
    <source>
        <strain evidence="1 2">FT50W</strain>
    </source>
</reference>
<gene>
    <name evidence="1" type="ORF">GTP44_10195</name>
</gene>
<dbReference type="EMBL" id="WWCP01000009">
    <property type="protein sequence ID" value="MYM82320.1"/>
    <property type="molecule type" value="Genomic_DNA"/>
</dbReference>
<organism evidence="1 2">
    <name type="scientific">Duganella lactea</name>
    <dbReference type="NCBI Taxonomy" id="2692173"/>
    <lineage>
        <taxon>Bacteria</taxon>
        <taxon>Pseudomonadati</taxon>
        <taxon>Pseudomonadota</taxon>
        <taxon>Betaproteobacteria</taxon>
        <taxon>Burkholderiales</taxon>
        <taxon>Oxalobacteraceae</taxon>
        <taxon>Telluria group</taxon>
        <taxon>Duganella</taxon>
    </lineage>
</organism>
<evidence type="ECO:0000313" key="1">
    <source>
        <dbReference type="EMBL" id="MYM82320.1"/>
    </source>
</evidence>
<dbReference type="InterPro" id="IPR021295">
    <property type="entry name" value="DUF2867"/>
</dbReference>
<dbReference type="RefSeq" id="WP_161019338.1">
    <property type="nucleotide sequence ID" value="NZ_WWCP01000009.1"/>
</dbReference>
<dbReference type="Pfam" id="PF11066">
    <property type="entry name" value="DUF2867"/>
    <property type="match status" value="1"/>
</dbReference>
<accession>A0A6L8MGY6</accession>
<proteinExistence type="predicted"/>
<name>A0A6L8MGY6_9BURK</name>
<dbReference type="Proteomes" id="UP000474565">
    <property type="component" value="Unassembled WGS sequence"/>
</dbReference>
<comment type="caution">
    <text evidence="1">The sequence shown here is derived from an EMBL/GenBank/DDBJ whole genome shotgun (WGS) entry which is preliminary data.</text>
</comment>
<dbReference type="AlphaFoldDB" id="A0A6L8MGY6"/>
<sequence length="179" mass="19578">MTNNTNRPFEAALPEGSRATSLLAGADFHDTWGVEAQTRGQSALGLFIQAAACTPHWVDVCMDLRNRAGALVGLKNLGRLASVSGSKPAEDYKAGERVSIFTVFENSFEEALIGDKDKHLDVFLSIHRAQDGENDRALVRVTTIVHVKNTLGRIYMLPVRPMHRLIAPAVLEAFNSHQA</sequence>